<evidence type="ECO:0000256" key="11">
    <source>
        <dbReference type="ARBA" id="ARBA00041372"/>
    </source>
</evidence>
<keyword evidence="3" id="KW-0679">Respiratory chain</keyword>
<keyword evidence="5" id="KW-0809">Transit peptide</keyword>
<feature type="domain" description="Peptidase M16 C-terminal" evidence="15">
    <location>
        <begin position="175"/>
        <end position="342"/>
    </location>
</feature>
<dbReference type="Pfam" id="PF05193">
    <property type="entry name" value="Peptidase_M16_C"/>
    <property type="match status" value="1"/>
</dbReference>
<accession>A0A642UIY8</accession>
<proteinExistence type="inferred from homology"/>
<organism evidence="16 17">
    <name type="scientific">Trichomonascus ciferrii</name>
    <dbReference type="NCBI Taxonomy" id="44093"/>
    <lineage>
        <taxon>Eukaryota</taxon>
        <taxon>Fungi</taxon>
        <taxon>Dikarya</taxon>
        <taxon>Ascomycota</taxon>
        <taxon>Saccharomycotina</taxon>
        <taxon>Dipodascomycetes</taxon>
        <taxon>Dipodascales</taxon>
        <taxon>Trichomonascaceae</taxon>
        <taxon>Trichomonascus</taxon>
        <taxon>Trichomonascus ciferrii complex</taxon>
    </lineage>
</organism>
<evidence type="ECO:0000313" key="16">
    <source>
        <dbReference type="EMBL" id="KAA8898669.1"/>
    </source>
</evidence>
<protein>
    <recommendedName>
        <fullName evidence="10">Cytochrome b-c1 complex subunit 2, mitochondrial</fullName>
    </recommendedName>
    <alternativeName>
        <fullName evidence="12">Complex III subunit 2</fullName>
    </alternativeName>
    <alternativeName>
        <fullName evidence="11">Core protein II</fullName>
    </alternativeName>
    <alternativeName>
        <fullName evidence="13">Ubiquinol-cytochrome-c reductase complex core protein 2</fullName>
    </alternativeName>
</protein>
<name>A0A642UIY8_9ASCO</name>
<evidence type="ECO:0000256" key="1">
    <source>
        <dbReference type="ARBA" id="ARBA00004443"/>
    </source>
</evidence>
<gene>
    <name evidence="16" type="ORF">TRICI_006486</name>
</gene>
<dbReference type="Pfam" id="PF00675">
    <property type="entry name" value="Peptidase_M16"/>
    <property type="match status" value="1"/>
</dbReference>
<dbReference type="OrthoDB" id="6369905at2759"/>
<evidence type="ECO:0000256" key="5">
    <source>
        <dbReference type="ARBA" id="ARBA00022946"/>
    </source>
</evidence>
<dbReference type="InterPro" id="IPR011765">
    <property type="entry name" value="Pept_M16_N"/>
</dbReference>
<dbReference type="InterPro" id="IPR050361">
    <property type="entry name" value="MPP/UQCRC_Complex"/>
</dbReference>
<dbReference type="InterPro" id="IPR011249">
    <property type="entry name" value="Metalloenz_LuxS/M16"/>
</dbReference>
<evidence type="ECO:0000256" key="3">
    <source>
        <dbReference type="ARBA" id="ARBA00022660"/>
    </source>
</evidence>
<dbReference type="GO" id="GO:0046872">
    <property type="term" value="F:metal ion binding"/>
    <property type="evidence" value="ECO:0007669"/>
    <property type="project" value="InterPro"/>
</dbReference>
<dbReference type="GO" id="GO:0005743">
    <property type="term" value="C:mitochondrial inner membrane"/>
    <property type="evidence" value="ECO:0007669"/>
    <property type="project" value="UniProtKB-SubCell"/>
</dbReference>
<dbReference type="VEuPathDB" id="FungiDB:TRICI_006486"/>
<reference evidence="16" key="1">
    <citation type="journal article" date="2019" name="G3 (Bethesda)">
        <title>Genome Assemblies of Two Rare Opportunistic Yeast Pathogens: Diutina rugosa (syn. Candida rugosa) and Trichomonascus ciferrii (syn. Candida ciferrii).</title>
        <authorList>
            <person name="Mixao V."/>
            <person name="Saus E."/>
            <person name="Hansen A.P."/>
            <person name="Lass-Florl C."/>
            <person name="Gabaldon T."/>
        </authorList>
    </citation>
    <scope>NUCLEOTIDE SEQUENCE</scope>
    <source>
        <strain evidence="16">CBS 4856</strain>
    </source>
</reference>
<evidence type="ECO:0000256" key="7">
    <source>
        <dbReference type="ARBA" id="ARBA00023128"/>
    </source>
</evidence>
<evidence type="ECO:0000313" key="17">
    <source>
        <dbReference type="Proteomes" id="UP000761534"/>
    </source>
</evidence>
<comment type="similarity">
    <text evidence="9">Belongs to the peptidase M16 family. UQCRC2/QCR2 subfamily.</text>
</comment>
<keyword evidence="4" id="KW-0999">Mitochondrion inner membrane</keyword>
<sequence>MYARRPVNIASTSFRRLLSTEASGVKVVSKEDGRPVTQLSLILKGGSRYDTTPGVAHLLEKFAFKNTAARSALRLVRESELLGGQLSSSVGRENIVLTAKFLREDLPYFVEALSDVAKSTIYNEYEFVEDVVPLAAFESSQAAKDNLYVAQEAAHEVAFRNGLGNPILSQSYNPISIDQVKTYAREVYTKANLSVYATGVEHNDLNELVGKFFKNLGSGAPLATPKAQFHSGESRIKALGPTTAVLAFPLNPSPANTVLSNLLGSGSSVKWSVGGSPLAAAAVKTNSSITSSVKSYSDADLLSIQIGGSDVSAVNAGIQEAIAAVKSLSANVSEESVARAVAKAKFAEADREETDFLAALEEKTQDYATVNAESIKKAASDLLNGNKVLSVVGKSHEVPYLDQLF</sequence>
<dbReference type="EMBL" id="SWFS01000539">
    <property type="protein sequence ID" value="KAA8898669.1"/>
    <property type="molecule type" value="Genomic_DNA"/>
</dbReference>
<evidence type="ECO:0000256" key="2">
    <source>
        <dbReference type="ARBA" id="ARBA00022448"/>
    </source>
</evidence>
<evidence type="ECO:0000256" key="8">
    <source>
        <dbReference type="ARBA" id="ARBA00023136"/>
    </source>
</evidence>
<keyword evidence="17" id="KW-1185">Reference proteome</keyword>
<dbReference type="InterPro" id="IPR001431">
    <property type="entry name" value="Pept_M16_Zn_BS"/>
</dbReference>
<evidence type="ECO:0000259" key="15">
    <source>
        <dbReference type="Pfam" id="PF05193"/>
    </source>
</evidence>
<keyword evidence="8" id="KW-0472">Membrane</keyword>
<evidence type="ECO:0000256" key="6">
    <source>
        <dbReference type="ARBA" id="ARBA00022982"/>
    </source>
</evidence>
<dbReference type="PANTHER" id="PTHR11851:SF209">
    <property type="entry name" value="CYTOCHROME B-C1 COMPLEX SUBUNIT 2, MITOCHONDRIAL"/>
    <property type="match status" value="1"/>
</dbReference>
<dbReference type="SUPFAM" id="SSF63411">
    <property type="entry name" value="LuxS/MPP-like metallohydrolase"/>
    <property type="match status" value="2"/>
</dbReference>
<feature type="domain" description="Peptidase M16 N-terminal" evidence="14">
    <location>
        <begin position="26"/>
        <end position="168"/>
    </location>
</feature>
<dbReference type="Proteomes" id="UP000761534">
    <property type="component" value="Unassembled WGS sequence"/>
</dbReference>
<keyword evidence="2" id="KW-0813">Transport</keyword>
<dbReference type="AlphaFoldDB" id="A0A642UIY8"/>
<evidence type="ECO:0000256" key="13">
    <source>
        <dbReference type="ARBA" id="ARBA00042707"/>
    </source>
</evidence>
<comment type="subcellular location">
    <subcellularLocation>
        <location evidence="1">Mitochondrion inner membrane</location>
        <topology evidence="1">Peripheral membrane protein</topology>
        <orientation evidence="1">Matrix side</orientation>
    </subcellularLocation>
</comment>
<dbReference type="InterPro" id="IPR007863">
    <property type="entry name" value="Peptidase_M16_C"/>
</dbReference>
<dbReference type="Gene3D" id="3.30.830.10">
    <property type="entry name" value="Metalloenzyme, LuxS/M16 peptidase-like"/>
    <property type="match status" value="2"/>
</dbReference>
<evidence type="ECO:0000256" key="9">
    <source>
        <dbReference type="ARBA" id="ARBA00038146"/>
    </source>
</evidence>
<dbReference type="PROSITE" id="PS00143">
    <property type="entry name" value="INSULINASE"/>
    <property type="match status" value="1"/>
</dbReference>
<evidence type="ECO:0000256" key="12">
    <source>
        <dbReference type="ARBA" id="ARBA00041778"/>
    </source>
</evidence>
<evidence type="ECO:0000256" key="10">
    <source>
        <dbReference type="ARBA" id="ARBA00040751"/>
    </source>
</evidence>
<keyword evidence="6" id="KW-0249">Electron transport</keyword>
<comment type="caution">
    <text evidence="16">The sequence shown here is derived from an EMBL/GenBank/DDBJ whole genome shotgun (WGS) entry which is preliminary data.</text>
</comment>
<keyword evidence="7" id="KW-0496">Mitochondrion</keyword>
<dbReference type="PANTHER" id="PTHR11851">
    <property type="entry name" value="METALLOPROTEASE"/>
    <property type="match status" value="1"/>
</dbReference>
<evidence type="ECO:0000259" key="14">
    <source>
        <dbReference type="Pfam" id="PF00675"/>
    </source>
</evidence>
<dbReference type="GO" id="GO:0004222">
    <property type="term" value="F:metalloendopeptidase activity"/>
    <property type="evidence" value="ECO:0007669"/>
    <property type="project" value="InterPro"/>
</dbReference>
<dbReference type="FunFam" id="3.30.830.10:FF:000021">
    <property type="entry name" value="Cytochrome b-c1 complex subunit 2"/>
    <property type="match status" value="1"/>
</dbReference>
<dbReference type="GO" id="GO:0006508">
    <property type="term" value="P:proteolysis"/>
    <property type="evidence" value="ECO:0007669"/>
    <property type="project" value="InterPro"/>
</dbReference>
<evidence type="ECO:0000256" key="4">
    <source>
        <dbReference type="ARBA" id="ARBA00022792"/>
    </source>
</evidence>